<feature type="transmembrane region" description="Helical" evidence="8">
    <location>
        <begin position="374"/>
        <end position="396"/>
    </location>
</feature>
<comment type="subcellular location">
    <subcellularLocation>
        <location evidence="1">Membrane</location>
        <topology evidence="1">Multi-pass membrane protein</topology>
    </subcellularLocation>
</comment>
<feature type="transmembrane region" description="Helical" evidence="8">
    <location>
        <begin position="60"/>
        <end position="80"/>
    </location>
</feature>
<evidence type="ECO:0000256" key="8">
    <source>
        <dbReference type="SAM" id="Phobius"/>
    </source>
</evidence>
<comment type="similarity">
    <text evidence="2 7">Belongs to the major facilitator superfamily. Sugar transporter (TC 2.A.1.1) family.</text>
</comment>
<feature type="transmembrane region" description="Helical" evidence="8">
    <location>
        <begin position="416"/>
        <end position="434"/>
    </location>
</feature>
<dbReference type="EMBL" id="JAEPRA010000006">
    <property type="protein sequence ID" value="KAG2184259.1"/>
    <property type="molecule type" value="Genomic_DNA"/>
</dbReference>
<keyword evidence="5 8" id="KW-1133">Transmembrane helix</keyword>
<dbReference type="Gene3D" id="1.20.1250.20">
    <property type="entry name" value="MFS general substrate transporter like domains"/>
    <property type="match status" value="1"/>
</dbReference>
<keyword evidence="3 7" id="KW-0813">Transport</keyword>
<comment type="caution">
    <text evidence="10">The sequence shown here is derived from an EMBL/GenBank/DDBJ whole genome shotgun (WGS) entry which is preliminary data.</text>
</comment>
<feature type="transmembrane region" description="Helical" evidence="8">
    <location>
        <begin position="176"/>
        <end position="198"/>
    </location>
</feature>
<proteinExistence type="inferred from homology"/>
<feature type="transmembrane region" description="Helical" evidence="8">
    <location>
        <begin position="146"/>
        <end position="164"/>
    </location>
</feature>
<evidence type="ECO:0000256" key="2">
    <source>
        <dbReference type="ARBA" id="ARBA00010992"/>
    </source>
</evidence>
<evidence type="ECO:0000313" key="11">
    <source>
        <dbReference type="Proteomes" id="UP000612746"/>
    </source>
</evidence>
<feature type="transmembrane region" description="Helical" evidence="8">
    <location>
        <begin position="440"/>
        <end position="458"/>
    </location>
</feature>
<dbReference type="PROSITE" id="PS00217">
    <property type="entry name" value="SUGAR_TRANSPORT_2"/>
    <property type="match status" value="1"/>
</dbReference>
<protein>
    <recommendedName>
        <fullName evidence="9">Major facilitator superfamily (MFS) profile domain-containing protein</fullName>
    </recommendedName>
</protein>
<dbReference type="GO" id="GO:0016020">
    <property type="term" value="C:membrane"/>
    <property type="evidence" value="ECO:0007669"/>
    <property type="project" value="UniProtKB-SubCell"/>
</dbReference>
<evidence type="ECO:0000256" key="4">
    <source>
        <dbReference type="ARBA" id="ARBA00022692"/>
    </source>
</evidence>
<evidence type="ECO:0000256" key="5">
    <source>
        <dbReference type="ARBA" id="ARBA00022989"/>
    </source>
</evidence>
<keyword evidence="4 8" id="KW-0812">Transmembrane</keyword>
<dbReference type="PROSITE" id="PS50850">
    <property type="entry name" value="MFS"/>
    <property type="match status" value="1"/>
</dbReference>
<reference evidence="10" key="1">
    <citation type="submission" date="2020-12" db="EMBL/GenBank/DDBJ databases">
        <title>Metabolic potential, ecology and presence of endohyphal bacteria is reflected in genomic diversity of Mucoromycotina.</title>
        <authorList>
            <person name="Muszewska A."/>
            <person name="Okrasinska A."/>
            <person name="Steczkiewicz K."/>
            <person name="Drgas O."/>
            <person name="Orlowska M."/>
            <person name="Perlinska-Lenart U."/>
            <person name="Aleksandrzak-Piekarczyk T."/>
            <person name="Szatraj K."/>
            <person name="Zielenkiewicz U."/>
            <person name="Pilsyk S."/>
            <person name="Malc E."/>
            <person name="Mieczkowski P."/>
            <person name="Kruszewska J.S."/>
            <person name="Biernat P."/>
            <person name="Pawlowska J."/>
        </authorList>
    </citation>
    <scope>NUCLEOTIDE SEQUENCE</scope>
    <source>
        <strain evidence="10">WA0000051536</strain>
    </source>
</reference>
<evidence type="ECO:0000313" key="10">
    <source>
        <dbReference type="EMBL" id="KAG2184259.1"/>
    </source>
</evidence>
<feature type="transmembrane region" description="Helical" evidence="8">
    <location>
        <begin position="87"/>
        <end position="107"/>
    </location>
</feature>
<dbReference type="InterPro" id="IPR020846">
    <property type="entry name" value="MFS_dom"/>
</dbReference>
<accession>A0A8H7Q0R0</accession>
<evidence type="ECO:0000256" key="3">
    <source>
        <dbReference type="ARBA" id="ARBA00022448"/>
    </source>
</evidence>
<dbReference type="InterPro" id="IPR003663">
    <property type="entry name" value="Sugar/inositol_transpt"/>
</dbReference>
<organism evidence="10 11">
    <name type="scientific">Umbelopsis vinacea</name>
    <dbReference type="NCBI Taxonomy" id="44442"/>
    <lineage>
        <taxon>Eukaryota</taxon>
        <taxon>Fungi</taxon>
        <taxon>Fungi incertae sedis</taxon>
        <taxon>Mucoromycota</taxon>
        <taxon>Mucoromycotina</taxon>
        <taxon>Umbelopsidomycetes</taxon>
        <taxon>Umbelopsidales</taxon>
        <taxon>Umbelopsidaceae</taxon>
        <taxon>Umbelopsis</taxon>
    </lineage>
</organism>
<dbReference type="SUPFAM" id="SSF103473">
    <property type="entry name" value="MFS general substrate transporter"/>
    <property type="match status" value="1"/>
</dbReference>
<dbReference type="InterPro" id="IPR036259">
    <property type="entry name" value="MFS_trans_sf"/>
</dbReference>
<keyword evidence="6 8" id="KW-0472">Membrane</keyword>
<dbReference type="Proteomes" id="UP000612746">
    <property type="component" value="Unassembled WGS sequence"/>
</dbReference>
<gene>
    <name evidence="10" type="ORF">INT44_009274</name>
</gene>
<dbReference type="GO" id="GO:0005351">
    <property type="term" value="F:carbohydrate:proton symporter activity"/>
    <property type="evidence" value="ECO:0007669"/>
    <property type="project" value="TreeGrafter"/>
</dbReference>
<dbReference type="PRINTS" id="PR00171">
    <property type="entry name" value="SUGRTRNSPORT"/>
</dbReference>
<keyword evidence="11" id="KW-1185">Reference proteome</keyword>
<dbReference type="InterPro" id="IPR050360">
    <property type="entry name" value="MFS_Sugar_Transporters"/>
</dbReference>
<name>A0A8H7Q0R0_9FUNG</name>
<dbReference type="Pfam" id="PF00083">
    <property type="entry name" value="Sugar_tr"/>
    <property type="match status" value="1"/>
</dbReference>
<dbReference type="NCBIfam" id="TIGR00879">
    <property type="entry name" value="SP"/>
    <property type="match status" value="1"/>
</dbReference>
<dbReference type="AlphaFoldDB" id="A0A8H7Q0R0"/>
<dbReference type="PANTHER" id="PTHR48022">
    <property type="entry name" value="PLASTIDIC GLUCOSE TRANSPORTER 4"/>
    <property type="match status" value="1"/>
</dbReference>
<feature type="transmembrane region" description="Helical" evidence="8">
    <location>
        <begin position="333"/>
        <end position="354"/>
    </location>
</feature>
<dbReference type="FunFam" id="1.20.1250.20:FF:000026">
    <property type="entry name" value="MFS quinate transporter QutD"/>
    <property type="match status" value="1"/>
</dbReference>
<evidence type="ECO:0000256" key="1">
    <source>
        <dbReference type="ARBA" id="ARBA00004141"/>
    </source>
</evidence>
<dbReference type="PROSITE" id="PS00216">
    <property type="entry name" value="SUGAR_TRANSPORT_1"/>
    <property type="match status" value="2"/>
</dbReference>
<evidence type="ECO:0000256" key="6">
    <source>
        <dbReference type="ARBA" id="ARBA00023136"/>
    </source>
</evidence>
<dbReference type="PANTHER" id="PTHR48022:SF2">
    <property type="entry name" value="PLASTIDIC GLUCOSE TRANSPORTER 4"/>
    <property type="match status" value="1"/>
</dbReference>
<dbReference type="InterPro" id="IPR005828">
    <property type="entry name" value="MFS_sugar_transport-like"/>
</dbReference>
<sequence length="502" mass="54538">MTEEAPKKHSQFALYVAAILAAVGGFISGYDTGAISGILAMSQFTTRFPPLNGNSYNQGLFVAAILLTAMLGSLLTGWFADKIGRKWTIMVGSFVYAFGIMFEIIGVNFGMMVAGRLIGGFGNGLLTNSVPLYHSEIAPPKIRGRLICLFQLMITFGIVVSYFIDLGTSNIQSDMAWRTPFIVQMIFALGLGSAMYWLPYSPRWLTDKGRNEEALQVLADMRAGGDINDPEVQKEFKQIHDEILLEHELEIRSYAELFKGTVLKRTIIGVFIQSAQQFTGINGVLYYAPSIFQAAGLSGTTNSLVATGVTGICNFAATLPAVMWIDRWGRKPTLISGAFIQAVAMFVIGSVFQTQSSMVDGSLVMNSTAATNTVIAFIFIFTLAFAYSWGACGFIYPAEIFPMRVRAKATSLTTGANWLFAIVITFITPVIIAATSSGLYFLFGGCCILMGIACFFIPETAGRSLEDMEIVFGDDPAIEKRAAMELGVNVDDFNEIAANHGK</sequence>
<feature type="transmembrane region" description="Helical" evidence="8">
    <location>
        <begin position="12"/>
        <end position="40"/>
    </location>
</feature>
<feature type="domain" description="Major facilitator superfamily (MFS) profile" evidence="9">
    <location>
        <begin position="17"/>
        <end position="462"/>
    </location>
</feature>
<evidence type="ECO:0000256" key="7">
    <source>
        <dbReference type="RuleBase" id="RU003346"/>
    </source>
</evidence>
<feature type="transmembrane region" description="Helical" evidence="8">
    <location>
        <begin position="113"/>
        <end position="134"/>
    </location>
</feature>
<dbReference type="OrthoDB" id="4142200at2759"/>
<dbReference type="InterPro" id="IPR005829">
    <property type="entry name" value="Sugar_transporter_CS"/>
</dbReference>
<evidence type="ECO:0000259" key="9">
    <source>
        <dbReference type="PROSITE" id="PS50850"/>
    </source>
</evidence>